<dbReference type="PANTHER" id="PTHR30146:SF109">
    <property type="entry name" value="HTH-TYPE TRANSCRIPTIONAL REGULATOR GALS"/>
    <property type="match status" value="1"/>
</dbReference>
<evidence type="ECO:0000313" key="5">
    <source>
        <dbReference type="EMBL" id="ADL12469.1"/>
    </source>
</evidence>
<keyword evidence="2" id="KW-0238">DNA-binding</keyword>
<dbReference type="KEGG" id="aar:Acear_0939"/>
<dbReference type="PRINTS" id="PR00036">
    <property type="entry name" value="HTHLACI"/>
</dbReference>
<dbReference type="InterPro" id="IPR000843">
    <property type="entry name" value="HTH_LacI"/>
</dbReference>
<protein>
    <submittedName>
        <fullName evidence="5">Transcriptional regulator, LacI family</fullName>
    </submittedName>
</protein>
<dbReference type="Proteomes" id="UP000001661">
    <property type="component" value="Chromosome"/>
</dbReference>
<sequence>MKVTIKDIARIAEVSVATVSRVINNKKYVSEDTRKKVLEVIDRLDYKPDNIARSMITKKTDTIGLVIPELTNPFYAETSQIIVDTARQYGFSTMIYTTDNQSGLQQGEEYINILLQKQIDGIIFGSVRTEENCLSKLDSKDLPYITYHRRLMSEDSNFVVTDDKQGIYDAVEYLVNLGHSSIGYISGPHQFSTSISRLQGFLEVREHFGLDTRPQLIKDGAFSEEQAWKATKKLINLDQRPSAIIAANDLMALAALDCCLEFGLKIPEDISIIGYDNIHLSSHARIQLTTVSVKPRIMAQKTAKLLITEILEKKSTSPVQSILKPKLIIRETTKKSN</sequence>
<dbReference type="HOGENOM" id="CLU_037628_6_0_9"/>
<proteinExistence type="predicted"/>
<accession>D9QPM8</accession>
<dbReference type="SUPFAM" id="SSF47413">
    <property type="entry name" value="lambda repressor-like DNA-binding domains"/>
    <property type="match status" value="1"/>
</dbReference>
<keyword evidence="6" id="KW-1185">Reference proteome</keyword>
<evidence type="ECO:0000259" key="4">
    <source>
        <dbReference type="PROSITE" id="PS50932"/>
    </source>
</evidence>
<dbReference type="eggNOG" id="COG1609">
    <property type="taxonomic scope" value="Bacteria"/>
</dbReference>
<dbReference type="SUPFAM" id="SSF53822">
    <property type="entry name" value="Periplasmic binding protein-like I"/>
    <property type="match status" value="1"/>
</dbReference>
<dbReference type="CDD" id="cd06267">
    <property type="entry name" value="PBP1_LacI_sugar_binding-like"/>
    <property type="match status" value="1"/>
</dbReference>
<evidence type="ECO:0000256" key="1">
    <source>
        <dbReference type="ARBA" id="ARBA00023015"/>
    </source>
</evidence>
<dbReference type="AlphaFoldDB" id="D9QPM8"/>
<dbReference type="EMBL" id="CP002105">
    <property type="protein sequence ID" value="ADL12469.1"/>
    <property type="molecule type" value="Genomic_DNA"/>
</dbReference>
<dbReference type="PROSITE" id="PS00356">
    <property type="entry name" value="HTH_LACI_1"/>
    <property type="match status" value="1"/>
</dbReference>
<keyword evidence="1" id="KW-0805">Transcription regulation</keyword>
<dbReference type="CDD" id="cd01392">
    <property type="entry name" value="HTH_LacI"/>
    <property type="match status" value="1"/>
</dbReference>
<dbReference type="PROSITE" id="PS50932">
    <property type="entry name" value="HTH_LACI_2"/>
    <property type="match status" value="1"/>
</dbReference>
<feature type="domain" description="HTH lacI-type" evidence="4">
    <location>
        <begin position="3"/>
        <end position="57"/>
    </location>
</feature>
<keyword evidence="3" id="KW-0804">Transcription</keyword>
<evidence type="ECO:0000313" key="6">
    <source>
        <dbReference type="Proteomes" id="UP000001661"/>
    </source>
</evidence>
<gene>
    <name evidence="5" type="ordered locus">Acear_0939</name>
</gene>
<dbReference type="OrthoDB" id="369222at2"/>
<dbReference type="GO" id="GO:0003700">
    <property type="term" value="F:DNA-binding transcription factor activity"/>
    <property type="evidence" value="ECO:0007669"/>
    <property type="project" value="TreeGrafter"/>
</dbReference>
<evidence type="ECO:0000256" key="2">
    <source>
        <dbReference type="ARBA" id="ARBA00023125"/>
    </source>
</evidence>
<dbReference type="GO" id="GO:0000976">
    <property type="term" value="F:transcription cis-regulatory region binding"/>
    <property type="evidence" value="ECO:0007669"/>
    <property type="project" value="TreeGrafter"/>
</dbReference>
<dbReference type="Pfam" id="PF00356">
    <property type="entry name" value="LacI"/>
    <property type="match status" value="1"/>
</dbReference>
<dbReference type="STRING" id="574087.Acear_0939"/>
<name>D9QPM8_ACEAZ</name>
<dbReference type="Pfam" id="PF13377">
    <property type="entry name" value="Peripla_BP_3"/>
    <property type="match status" value="1"/>
</dbReference>
<dbReference type="SMART" id="SM00354">
    <property type="entry name" value="HTH_LACI"/>
    <property type="match status" value="1"/>
</dbReference>
<evidence type="ECO:0000256" key="3">
    <source>
        <dbReference type="ARBA" id="ARBA00023163"/>
    </source>
</evidence>
<dbReference type="Gene3D" id="3.40.50.2300">
    <property type="match status" value="2"/>
</dbReference>
<dbReference type="InterPro" id="IPR028082">
    <property type="entry name" value="Peripla_BP_I"/>
</dbReference>
<dbReference type="InterPro" id="IPR046335">
    <property type="entry name" value="LacI/GalR-like_sensor"/>
</dbReference>
<reference evidence="5 6" key="1">
    <citation type="journal article" date="2010" name="Stand. Genomic Sci.">
        <title>Complete genome sequence of Acetohalobium arabaticum type strain (Z-7288).</title>
        <authorList>
            <person name="Sikorski J."/>
            <person name="Lapidus A."/>
            <person name="Chertkov O."/>
            <person name="Lucas S."/>
            <person name="Copeland A."/>
            <person name="Glavina Del Rio T."/>
            <person name="Nolan M."/>
            <person name="Tice H."/>
            <person name="Cheng J.F."/>
            <person name="Han C."/>
            <person name="Brambilla E."/>
            <person name="Pitluck S."/>
            <person name="Liolios K."/>
            <person name="Ivanova N."/>
            <person name="Mavromatis K."/>
            <person name="Mikhailova N."/>
            <person name="Pati A."/>
            <person name="Bruce D."/>
            <person name="Detter C."/>
            <person name="Tapia R."/>
            <person name="Goodwin L."/>
            <person name="Chen A."/>
            <person name="Palaniappan K."/>
            <person name="Land M."/>
            <person name="Hauser L."/>
            <person name="Chang Y.J."/>
            <person name="Jeffries C.D."/>
            <person name="Rohde M."/>
            <person name="Goker M."/>
            <person name="Spring S."/>
            <person name="Woyke T."/>
            <person name="Bristow J."/>
            <person name="Eisen J.A."/>
            <person name="Markowitz V."/>
            <person name="Hugenholtz P."/>
            <person name="Kyrpides N.C."/>
            <person name="Klenk H.P."/>
        </authorList>
    </citation>
    <scope>NUCLEOTIDE SEQUENCE [LARGE SCALE GENOMIC DNA]</scope>
    <source>
        <strain evidence="6">ATCC 49924 / DSM 5501 / Z-7288</strain>
    </source>
</reference>
<dbReference type="RefSeq" id="WP_013277915.1">
    <property type="nucleotide sequence ID" value="NC_014378.1"/>
</dbReference>
<dbReference type="InterPro" id="IPR010982">
    <property type="entry name" value="Lambda_DNA-bd_dom_sf"/>
</dbReference>
<dbReference type="PANTHER" id="PTHR30146">
    <property type="entry name" value="LACI-RELATED TRANSCRIPTIONAL REPRESSOR"/>
    <property type="match status" value="1"/>
</dbReference>
<organism evidence="5 6">
    <name type="scientific">Acetohalobium arabaticum (strain ATCC 49924 / DSM 5501 / Z-7288)</name>
    <dbReference type="NCBI Taxonomy" id="574087"/>
    <lineage>
        <taxon>Bacteria</taxon>
        <taxon>Bacillati</taxon>
        <taxon>Bacillota</taxon>
        <taxon>Clostridia</taxon>
        <taxon>Halanaerobiales</taxon>
        <taxon>Halobacteroidaceae</taxon>
        <taxon>Acetohalobium</taxon>
    </lineage>
</organism>
<dbReference type="Gene3D" id="1.10.260.40">
    <property type="entry name" value="lambda repressor-like DNA-binding domains"/>
    <property type="match status" value="1"/>
</dbReference>